<gene>
    <name evidence="13" type="ORF">GSD1FS_0185</name>
</gene>
<evidence type="ECO:0000256" key="1">
    <source>
        <dbReference type="ARBA" id="ARBA00012513"/>
    </source>
</evidence>
<evidence type="ECO:0000256" key="8">
    <source>
        <dbReference type="ARBA" id="ARBA00048679"/>
    </source>
</evidence>
<dbReference type="PROSITE" id="PS51178">
    <property type="entry name" value="PASTA"/>
    <property type="match status" value="3"/>
</dbReference>
<evidence type="ECO:0000256" key="2">
    <source>
        <dbReference type="ARBA" id="ARBA00022527"/>
    </source>
</evidence>
<comment type="caution">
    <text evidence="13">The sequence shown here is derived from an EMBL/GenBank/DDBJ whole genome shotgun (WGS) entry which is preliminary data.</text>
</comment>
<evidence type="ECO:0000256" key="10">
    <source>
        <dbReference type="SAM" id="Phobius"/>
    </source>
</evidence>
<evidence type="ECO:0000256" key="3">
    <source>
        <dbReference type="ARBA" id="ARBA00022679"/>
    </source>
</evidence>
<feature type="compositionally biased region" description="Low complexity" evidence="9">
    <location>
        <begin position="324"/>
        <end position="350"/>
    </location>
</feature>
<proteinExistence type="predicted"/>
<keyword evidence="5 13" id="KW-0418">Kinase</keyword>
<evidence type="ECO:0000313" key="13">
    <source>
        <dbReference type="EMBL" id="MUH58889.1"/>
    </source>
</evidence>
<keyword evidence="10" id="KW-0472">Membrane</keyword>
<keyword evidence="4" id="KW-0547">Nucleotide-binding</keyword>
<feature type="compositionally biased region" description="Polar residues" evidence="9">
    <location>
        <begin position="373"/>
        <end position="384"/>
    </location>
</feature>
<evidence type="ECO:0000259" key="11">
    <source>
        <dbReference type="PROSITE" id="PS50011"/>
    </source>
</evidence>
<feature type="compositionally biased region" description="Pro residues" evidence="9">
    <location>
        <begin position="314"/>
        <end position="323"/>
    </location>
</feature>
<evidence type="ECO:0000313" key="14">
    <source>
        <dbReference type="Proteomes" id="UP000487882"/>
    </source>
</evidence>
<protein>
    <recommendedName>
        <fullName evidence="1">non-specific serine/threonine protein kinase</fullName>
        <ecNumber evidence="1">2.7.11.1</ecNumber>
    </recommendedName>
</protein>
<dbReference type="Proteomes" id="UP000487882">
    <property type="component" value="Unassembled WGS sequence"/>
</dbReference>
<dbReference type="SMART" id="SM00740">
    <property type="entry name" value="PASTA"/>
    <property type="match status" value="4"/>
</dbReference>
<evidence type="ECO:0000256" key="4">
    <source>
        <dbReference type="ARBA" id="ARBA00022741"/>
    </source>
</evidence>
<dbReference type="EC" id="2.7.11.1" evidence="1"/>
<feature type="region of interest" description="Disordered" evidence="9">
    <location>
        <begin position="306"/>
        <end position="357"/>
    </location>
</feature>
<dbReference type="Pfam" id="PF00069">
    <property type="entry name" value="Pkinase"/>
    <property type="match status" value="1"/>
</dbReference>
<dbReference type="EMBL" id="WNLP01000001">
    <property type="protein sequence ID" value="MUH58889.1"/>
    <property type="molecule type" value="Genomic_DNA"/>
</dbReference>
<evidence type="ECO:0000256" key="5">
    <source>
        <dbReference type="ARBA" id="ARBA00022777"/>
    </source>
</evidence>
<feature type="domain" description="PASTA" evidence="12">
    <location>
        <begin position="590"/>
        <end position="656"/>
    </location>
</feature>
<keyword evidence="10" id="KW-1133">Transmembrane helix</keyword>
<dbReference type="Pfam" id="PF03793">
    <property type="entry name" value="PASTA"/>
    <property type="match status" value="4"/>
</dbReference>
<dbReference type="FunFam" id="3.30.200.20:FF:000035">
    <property type="entry name" value="Serine/threonine protein kinase Stk1"/>
    <property type="match status" value="1"/>
</dbReference>
<dbReference type="PROSITE" id="PS50011">
    <property type="entry name" value="PROTEIN_KINASE_DOM"/>
    <property type="match status" value="1"/>
</dbReference>
<feature type="transmembrane region" description="Helical" evidence="10">
    <location>
        <begin position="411"/>
        <end position="435"/>
    </location>
</feature>
<dbReference type="InterPro" id="IPR008271">
    <property type="entry name" value="Ser/Thr_kinase_AS"/>
</dbReference>
<feature type="domain" description="PASTA" evidence="12">
    <location>
        <begin position="520"/>
        <end position="589"/>
    </location>
</feature>
<evidence type="ECO:0000259" key="12">
    <source>
        <dbReference type="PROSITE" id="PS51178"/>
    </source>
</evidence>
<sequence>MADNLAENTPDNAVIDNRYRVVRKIADGGMATVYQTVDERLGRNVAVKIMHLQLAQGPHREQFIERFRREAKSAAAIANPHVVQVYDTGETNGSYYLVMEYVHGVNLRSEIQTHTTFSVRDTLRIIGETLNGLAAAHEIGVVHRDIKPENILINDRGHVEITDFGLAKAASQATLSSTGMLLGTAAYLAPEMIESNLATPQGDCYSVGIMAWELLAGRVPFESDNPVTMVFKHVNENVPSIGTVCYGIGPRVSAFISYLTARDVDQRPKNAQEALQRLRDLMPTLSREALDYQYHPEEPKINSTRVFPLGANAPAPPAPPTPPSSSSQQETVAVAPTSSSADSSTPADQTTHAEEEATVTVPPFLRELADANASNVSGDGTGTPNVPAGPLPASPNDQPTVAQPKRKRKTWLIVTLIVIGVLAIGSGSFAAWYFVGPGSYWTLPKPDSLQCQENTACKITNVSWSDYKRTLDVSNIPYEEKQAYSDTVPSGNIISTDPQYVDAHLSKRNDAKLTVTVSKGVQQATIPENIASESDPLTVLRNAGFTNIKHDTNADEYSEDVPEGQILSISPDPGTTTNHNTEVTVTLSKGPMPVSMPTLAGVTKDQAAKTLADNKLQATYKEEYSDTVPSGTVISATPDAGTELHWGDSVTVTVSKGPQMVTVPDVTGKKTDEAKKILEDLGFEVKVSSPLGDLLHTVRMQSPSGGKQVRVRGEDGKPTVITLTVI</sequence>
<dbReference type="InterPro" id="IPR000719">
    <property type="entry name" value="Prot_kinase_dom"/>
</dbReference>
<dbReference type="InterPro" id="IPR011009">
    <property type="entry name" value="Kinase-like_dom_sf"/>
</dbReference>
<dbReference type="InterPro" id="IPR005543">
    <property type="entry name" value="PASTA_dom"/>
</dbReference>
<keyword evidence="2 13" id="KW-0723">Serine/threonine-protein kinase</keyword>
<dbReference type="GO" id="GO:0005524">
    <property type="term" value="F:ATP binding"/>
    <property type="evidence" value="ECO:0007669"/>
    <property type="project" value="UniProtKB-KW"/>
</dbReference>
<dbReference type="SMART" id="SM00220">
    <property type="entry name" value="S_TKc"/>
    <property type="match status" value="1"/>
</dbReference>
<keyword evidence="14" id="KW-1185">Reference proteome</keyword>
<dbReference type="Gene3D" id="1.10.510.10">
    <property type="entry name" value="Transferase(Phosphotransferase) domain 1"/>
    <property type="match status" value="1"/>
</dbReference>
<keyword evidence="3" id="KW-0808">Transferase</keyword>
<feature type="region of interest" description="Disordered" evidence="9">
    <location>
        <begin position="373"/>
        <end position="403"/>
    </location>
</feature>
<dbReference type="RefSeq" id="WP_155587973.1">
    <property type="nucleotide sequence ID" value="NZ_WNLP01000001.1"/>
</dbReference>
<feature type="domain" description="Protein kinase" evidence="11">
    <location>
        <begin position="19"/>
        <end position="285"/>
    </location>
</feature>
<dbReference type="AlphaFoldDB" id="A0A7K1J2Z8"/>
<accession>A0A7K1J2Z8</accession>
<dbReference type="GO" id="GO:0004674">
    <property type="term" value="F:protein serine/threonine kinase activity"/>
    <property type="evidence" value="ECO:0007669"/>
    <property type="project" value="UniProtKB-KW"/>
</dbReference>
<dbReference type="PROSITE" id="PS00108">
    <property type="entry name" value="PROTEIN_KINASE_ST"/>
    <property type="match status" value="1"/>
</dbReference>
<keyword evidence="6" id="KW-0067">ATP-binding</keyword>
<reference evidence="13 14" key="1">
    <citation type="submission" date="2019-09" db="EMBL/GenBank/DDBJ databases">
        <title>Bifidobacterium canis sp. nov., isolated from the digestive tract of German Shepherd dog puppy.</title>
        <authorList>
            <person name="Bunesova V."/>
        </authorList>
    </citation>
    <scope>NUCLEOTIDE SEQUENCE [LARGE SCALE GENOMIC DNA]</scope>
    <source>
        <strain evidence="13 14">GSD1FS</strain>
    </source>
</reference>
<dbReference type="CDD" id="cd14014">
    <property type="entry name" value="STKc_PknB_like"/>
    <property type="match status" value="1"/>
</dbReference>
<feature type="domain" description="PASTA" evidence="12">
    <location>
        <begin position="657"/>
        <end position="726"/>
    </location>
</feature>
<dbReference type="PANTHER" id="PTHR43289">
    <property type="entry name" value="MITOGEN-ACTIVATED PROTEIN KINASE KINASE KINASE 20-RELATED"/>
    <property type="match status" value="1"/>
</dbReference>
<organism evidence="13 14">
    <name type="scientific">Bifidobacterium canis</name>
    <dbReference type="NCBI Taxonomy" id="2610880"/>
    <lineage>
        <taxon>Bacteria</taxon>
        <taxon>Bacillati</taxon>
        <taxon>Actinomycetota</taxon>
        <taxon>Actinomycetes</taxon>
        <taxon>Bifidobacteriales</taxon>
        <taxon>Bifidobacteriaceae</taxon>
        <taxon>Bifidobacterium</taxon>
    </lineage>
</organism>
<dbReference type="Gene3D" id="3.30.200.20">
    <property type="entry name" value="Phosphorylase Kinase, domain 1"/>
    <property type="match status" value="1"/>
</dbReference>
<evidence type="ECO:0000256" key="7">
    <source>
        <dbReference type="ARBA" id="ARBA00047899"/>
    </source>
</evidence>
<dbReference type="SUPFAM" id="SSF56112">
    <property type="entry name" value="Protein kinase-like (PK-like)"/>
    <property type="match status" value="1"/>
</dbReference>
<comment type="catalytic activity">
    <reaction evidence="7">
        <text>L-threonyl-[protein] + ATP = O-phospho-L-threonyl-[protein] + ADP + H(+)</text>
        <dbReference type="Rhea" id="RHEA:46608"/>
        <dbReference type="Rhea" id="RHEA-COMP:11060"/>
        <dbReference type="Rhea" id="RHEA-COMP:11605"/>
        <dbReference type="ChEBI" id="CHEBI:15378"/>
        <dbReference type="ChEBI" id="CHEBI:30013"/>
        <dbReference type="ChEBI" id="CHEBI:30616"/>
        <dbReference type="ChEBI" id="CHEBI:61977"/>
        <dbReference type="ChEBI" id="CHEBI:456216"/>
        <dbReference type="EC" id="2.7.11.1"/>
    </reaction>
</comment>
<dbReference type="PANTHER" id="PTHR43289:SF34">
    <property type="entry name" value="SERINE_THREONINE-PROTEIN KINASE YBDM-RELATED"/>
    <property type="match status" value="1"/>
</dbReference>
<keyword evidence="10" id="KW-0812">Transmembrane</keyword>
<dbReference type="CDD" id="cd06577">
    <property type="entry name" value="PASTA_pknB"/>
    <property type="match status" value="3"/>
</dbReference>
<comment type="catalytic activity">
    <reaction evidence="8">
        <text>L-seryl-[protein] + ATP = O-phospho-L-seryl-[protein] + ADP + H(+)</text>
        <dbReference type="Rhea" id="RHEA:17989"/>
        <dbReference type="Rhea" id="RHEA-COMP:9863"/>
        <dbReference type="Rhea" id="RHEA-COMP:11604"/>
        <dbReference type="ChEBI" id="CHEBI:15378"/>
        <dbReference type="ChEBI" id="CHEBI:29999"/>
        <dbReference type="ChEBI" id="CHEBI:30616"/>
        <dbReference type="ChEBI" id="CHEBI:83421"/>
        <dbReference type="ChEBI" id="CHEBI:456216"/>
        <dbReference type="EC" id="2.7.11.1"/>
    </reaction>
</comment>
<evidence type="ECO:0000256" key="9">
    <source>
        <dbReference type="SAM" id="MobiDB-lite"/>
    </source>
</evidence>
<dbReference type="Gene3D" id="3.30.10.20">
    <property type="match status" value="4"/>
</dbReference>
<name>A0A7K1J2Z8_9BIFI</name>
<evidence type="ECO:0000256" key="6">
    <source>
        <dbReference type="ARBA" id="ARBA00022840"/>
    </source>
</evidence>